<proteinExistence type="predicted"/>
<name>A0A2G1UQM7_9GAMM</name>
<accession>A0A2G1UQM7</accession>
<feature type="domain" description="MOSC" evidence="1">
    <location>
        <begin position="99"/>
        <end position="261"/>
    </location>
</feature>
<dbReference type="InterPro" id="IPR005303">
    <property type="entry name" value="MOCOS_middle"/>
</dbReference>
<organism evidence="2 3">
    <name type="scientific">Marinobacter profundi</name>
    <dbReference type="NCBI Taxonomy" id="2666256"/>
    <lineage>
        <taxon>Bacteria</taxon>
        <taxon>Pseudomonadati</taxon>
        <taxon>Pseudomonadota</taxon>
        <taxon>Gammaproteobacteria</taxon>
        <taxon>Pseudomonadales</taxon>
        <taxon>Marinobacteraceae</taxon>
        <taxon>Marinobacter</taxon>
    </lineage>
</organism>
<gene>
    <name evidence="2" type="ORF">CLH61_02190</name>
</gene>
<protein>
    <submittedName>
        <fullName evidence="2">MOSC domain-containing protein</fullName>
    </submittedName>
</protein>
<dbReference type="Pfam" id="PF03473">
    <property type="entry name" value="MOSC"/>
    <property type="match status" value="1"/>
</dbReference>
<dbReference type="EMBL" id="NTFH01000003">
    <property type="protein sequence ID" value="PHQ16804.1"/>
    <property type="molecule type" value="Genomic_DNA"/>
</dbReference>
<dbReference type="AlphaFoldDB" id="A0A2G1UQM7"/>
<dbReference type="PROSITE" id="PS51340">
    <property type="entry name" value="MOSC"/>
    <property type="match status" value="1"/>
</dbReference>
<reference evidence="2 3" key="1">
    <citation type="submission" date="2017-09" db="EMBL/GenBank/DDBJ databases">
        <title>The draft genome sequences of Marinobacter sp. PWS21.</title>
        <authorList>
            <person name="Cao J."/>
        </authorList>
    </citation>
    <scope>NUCLEOTIDE SEQUENCE [LARGE SCALE GENOMIC DNA]</scope>
    <source>
        <strain evidence="2 3">PWS21</strain>
    </source>
</reference>
<sequence length="264" mass="30017">MKVQSLFIYPVKSLAGIRVQAFEMDDFGAAQDRRWMIVDAERNFVSQRTHPELARIHTRIENGTVFIDIPGEGSFYLEPGDEEVRVLVWRDWVKALYGKPAPSAALSRYLGQPLHFVYMPDDTFRRVDASRVSDYRRVSFADGFPFLVVNLASLEELNGRLEEPVDIRRFRPNIVVEGAEPWVEDHWHNLVIGSTRFELVKPCSRCIMTTVDPDTGVQAPNLQPLRTLGKYRRTPDGVIFGMNAIHEAPGTIRVGDSVTLSETE</sequence>
<dbReference type="GO" id="GO:0003824">
    <property type="term" value="F:catalytic activity"/>
    <property type="evidence" value="ECO:0007669"/>
    <property type="project" value="InterPro"/>
</dbReference>
<dbReference type="SUPFAM" id="SSF50800">
    <property type="entry name" value="PK beta-barrel domain-like"/>
    <property type="match status" value="1"/>
</dbReference>
<evidence type="ECO:0000313" key="2">
    <source>
        <dbReference type="EMBL" id="PHQ16804.1"/>
    </source>
</evidence>
<dbReference type="InterPro" id="IPR011037">
    <property type="entry name" value="Pyrv_Knase-like_insert_dom_sf"/>
</dbReference>
<dbReference type="RefSeq" id="WP_099613056.1">
    <property type="nucleotide sequence ID" value="NZ_KZ319367.1"/>
</dbReference>
<dbReference type="InterPro" id="IPR005302">
    <property type="entry name" value="MoCF_Sase_C"/>
</dbReference>
<evidence type="ECO:0000313" key="3">
    <source>
        <dbReference type="Proteomes" id="UP000231409"/>
    </source>
</evidence>
<dbReference type="PANTHER" id="PTHR14237">
    <property type="entry name" value="MOLYBDOPTERIN COFACTOR SULFURASE MOSC"/>
    <property type="match status" value="1"/>
</dbReference>
<dbReference type="Pfam" id="PF03476">
    <property type="entry name" value="MOSC_N"/>
    <property type="match status" value="1"/>
</dbReference>
<evidence type="ECO:0000259" key="1">
    <source>
        <dbReference type="PROSITE" id="PS51340"/>
    </source>
</evidence>
<dbReference type="Proteomes" id="UP000231409">
    <property type="component" value="Unassembled WGS sequence"/>
</dbReference>
<comment type="caution">
    <text evidence="2">The sequence shown here is derived from an EMBL/GenBank/DDBJ whole genome shotgun (WGS) entry which is preliminary data.</text>
</comment>
<keyword evidence="3" id="KW-1185">Reference proteome</keyword>
<dbReference type="GO" id="GO:0030170">
    <property type="term" value="F:pyridoxal phosphate binding"/>
    <property type="evidence" value="ECO:0007669"/>
    <property type="project" value="InterPro"/>
</dbReference>
<dbReference type="PANTHER" id="PTHR14237:SF19">
    <property type="entry name" value="MITOCHONDRIAL AMIDOXIME REDUCING COMPONENT 1"/>
    <property type="match status" value="1"/>
</dbReference>
<dbReference type="GO" id="GO:0030151">
    <property type="term" value="F:molybdenum ion binding"/>
    <property type="evidence" value="ECO:0007669"/>
    <property type="project" value="InterPro"/>
</dbReference>
<dbReference type="SUPFAM" id="SSF141673">
    <property type="entry name" value="MOSC N-terminal domain-like"/>
    <property type="match status" value="1"/>
</dbReference>